<proteinExistence type="predicted"/>
<organism evidence="1 2">
    <name type="scientific">Ammonifex thiophilus</name>
    <dbReference type="NCBI Taxonomy" id="444093"/>
    <lineage>
        <taxon>Bacteria</taxon>
        <taxon>Bacillati</taxon>
        <taxon>Bacillota</taxon>
        <taxon>Clostridia</taxon>
        <taxon>Thermoanaerobacterales</taxon>
        <taxon>Thermoanaerobacteraceae</taxon>
        <taxon>Ammonifex</taxon>
    </lineage>
</organism>
<dbReference type="Pfam" id="PF22014">
    <property type="entry name" value="DUF6932"/>
    <property type="match status" value="1"/>
</dbReference>
<dbReference type="InterPro" id="IPR053860">
    <property type="entry name" value="DUF6932"/>
</dbReference>
<evidence type="ECO:0000313" key="2">
    <source>
        <dbReference type="Proteomes" id="UP000256329"/>
    </source>
</evidence>
<protein>
    <submittedName>
        <fullName evidence="1">Uncharacterized protein</fullName>
    </submittedName>
</protein>
<sequence length="101" mass="11412">MDKISLKFEEGLLLPGTYIISKEDFIAEFCSSPEKTFGHYQEMARSKFLKPFLDIYEWAEEAGATSIVVGGSFVSRKNDPNDLDVVIFFATSSQVPHGRER</sequence>
<evidence type="ECO:0000313" key="1">
    <source>
        <dbReference type="EMBL" id="RDV80084.1"/>
    </source>
</evidence>
<keyword evidence="2" id="KW-1185">Reference proteome</keyword>
<dbReference type="RefSeq" id="WP_134643024.1">
    <property type="nucleotide sequence ID" value="NZ_QSLN01000064.1"/>
</dbReference>
<dbReference type="OrthoDB" id="2617999at2"/>
<feature type="non-terminal residue" evidence="1">
    <location>
        <position position="101"/>
    </location>
</feature>
<name>A0A3D8P1U0_9THEO</name>
<reference evidence="1 2" key="1">
    <citation type="submission" date="2018-08" db="EMBL/GenBank/DDBJ databases">
        <title>Form III RuBisCO-mediated autotrophy in Thermodesulfobium bacteria.</title>
        <authorList>
            <person name="Toshchakov S.V."/>
            <person name="Kublanov I.V."/>
            <person name="Frolov E."/>
            <person name="Bonch-Osmolovskaya E.A."/>
            <person name="Tourova T.P."/>
            <person name="Chernych N.A."/>
            <person name="Lebedinsky A.V."/>
        </authorList>
    </citation>
    <scope>NUCLEOTIDE SEQUENCE [LARGE SCALE GENOMIC DNA]</scope>
    <source>
        <strain evidence="1 2">SR</strain>
    </source>
</reference>
<gene>
    <name evidence="1" type="ORF">DXX99_11085</name>
</gene>
<dbReference type="Proteomes" id="UP000256329">
    <property type="component" value="Unassembled WGS sequence"/>
</dbReference>
<dbReference type="EMBL" id="QSLN01000064">
    <property type="protein sequence ID" value="RDV80084.1"/>
    <property type="molecule type" value="Genomic_DNA"/>
</dbReference>
<comment type="caution">
    <text evidence="1">The sequence shown here is derived from an EMBL/GenBank/DDBJ whole genome shotgun (WGS) entry which is preliminary data.</text>
</comment>
<dbReference type="AlphaFoldDB" id="A0A3D8P1U0"/>
<accession>A0A3D8P1U0</accession>